<accession>A0A8J2YDL4</accession>
<dbReference type="EMBL" id="BMHQ01000006">
    <property type="protein sequence ID" value="GGE18149.1"/>
    <property type="molecule type" value="Genomic_DNA"/>
</dbReference>
<dbReference type="RefSeq" id="WP_188647740.1">
    <property type="nucleotide sequence ID" value="NZ_BMHQ01000006.1"/>
</dbReference>
<reference evidence="1" key="2">
    <citation type="submission" date="2020-09" db="EMBL/GenBank/DDBJ databases">
        <authorList>
            <person name="Sun Q."/>
            <person name="Zhou Y."/>
        </authorList>
    </citation>
    <scope>NUCLEOTIDE SEQUENCE</scope>
    <source>
        <strain evidence="1">CGMCC 1.15179</strain>
    </source>
</reference>
<evidence type="ECO:0000313" key="2">
    <source>
        <dbReference type="Proteomes" id="UP000625210"/>
    </source>
</evidence>
<proteinExistence type="predicted"/>
<comment type="caution">
    <text evidence="1">The sequence shown here is derived from an EMBL/GenBank/DDBJ whole genome shotgun (WGS) entry which is preliminary data.</text>
</comment>
<name>A0A8J2YDL4_9BACL</name>
<keyword evidence="2" id="KW-1185">Reference proteome</keyword>
<gene>
    <name evidence="1" type="ORF">GCM10011571_19960</name>
</gene>
<sequence length="129" mass="15205">MVYFHGIPFVHLAKQFPVLNPGRPQKRKPPSKRKDARHLTERIGFEPVHLLKASPAYPARRCLDECFQYGDTVLVFQDLPFPRVQLSDHEWGVRHLDSRQAIWIMTKRAWGAVWIRRHLPEVSLLYPSR</sequence>
<dbReference type="Proteomes" id="UP000625210">
    <property type="component" value="Unassembled WGS sequence"/>
</dbReference>
<protein>
    <submittedName>
        <fullName evidence="1">Uncharacterized protein</fullName>
    </submittedName>
</protein>
<dbReference type="AlphaFoldDB" id="A0A8J2YDL4"/>
<organism evidence="1 2">
    <name type="scientific">Marinithermofilum abyssi</name>
    <dbReference type="NCBI Taxonomy" id="1571185"/>
    <lineage>
        <taxon>Bacteria</taxon>
        <taxon>Bacillati</taxon>
        <taxon>Bacillota</taxon>
        <taxon>Bacilli</taxon>
        <taxon>Bacillales</taxon>
        <taxon>Thermoactinomycetaceae</taxon>
        <taxon>Marinithermofilum</taxon>
    </lineage>
</organism>
<evidence type="ECO:0000313" key="1">
    <source>
        <dbReference type="EMBL" id="GGE18149.1"/>
    </source>
</evidence>
<reference evidence="1" key="1">
    <citation type="journal article" date="2014" name="Int. J. Syst. Evol. Microbiol.">
        <title>Complete genome sequence of Corynebacterium casei LMG S-19264T (=DSM 44701T), isolated from a smear-ripened cheese.</title>
        <authorList>
            <consortium name="US DOE Joint Genome Institute (JGI-PGF)"/>
            <person name="Walter F."/>
            <person name="Albersmeier A."/>
            <person name="Kalinowski J."/>
            <person name="Ruckert C."/>
        </authorList>
    </citation>
    <scope>NUCLEOTIDE SEQUENCE</scope>
    <source>
        <strain evidence="1">CGMCC 1.15179</strain>
    </source>
</reference>